<accession>A0A9W4DKV9</accession>
<proteinExistence type="predicted"/>
<keyword evidence="2" id="KW-1185">Reference proteome</keyword>
<comment type="caution">
    <text evidence="1">The sequence shown here is derived from an EMBL/GenBank/DDBJ whole genome shotgun (WGS) entry which is preliminary data.</text>
</comment>
<dbReference type="Proteomes" id="UP001152519">
    <property type="component" value="Unassembled WGS sequence"/>
</dbReference>
<organism evidence="1 2">
    <name type="scientific">Actinacidiphila cocklensis</name>
    <dbReference type="NCBI Taxonomy" id="887465"/>
    <lineage>
        <taxon>Bacteria</taxon>
        <taxon>Bacillati</taxon>
        <taxon>Actinomycetota</taxon>
        <taxon>Actinomycetes</taxon>
        <taxon>Kitasatosporales</taxon>
        <taxon>Streptomycetaceae</taxon>
        <taxon>Actinacidiphila</taxon>
    </lineage>
</organism>
<dbReference type="EMBL" id="CAJSLV010000043">
    <property type="protein sequence ID" value="CAG6392049.1"/>
    <property type="molecule type" value="Genomic_DNA"/>
</dbReference>
<evidence type="ECO:0000313" key="2">
    <source>
        <dbReference type="Proteomes" id="UP001152519"/>
    </source>
</evidence>
<gene>
    <name evidence="1" type="ORF">SCOCK_150021</name>
</gene>
<evidence type="ECO:0000313" key="1">
    <source>
        <dbReference type="EMBL" id="CAG6392049.1"/>
    </source>
</evidence>
<sequence length="83" mass="8267">MPAAAPGGSSRAAAMTLVLGLCGVLSPPKRPGNVASCDTSPSFGGLPGDRDERARACSTSGRTRCRAAARTLGVSQNVGRPGQ</sequence>
<dbReference type="AlphaFoldDB" id="A0A9W4DKV9"/>
<name>A0A9W4DKV9_9ACTN</name>
<reference evidence="1" key="1">
    <citation type="submission" date="2021-05" db="EMBL/GenBank/DDBJ databases">
        <authorList>
            <person name="Arsene-Ploetze F."/>
        </authorList>
    </citation>
    <scope>NUCLEOTIDE SEQUENCE</scope>
    <source>
        <strain evidence="1">DSM 42138</strain>
    </source>
</reference>
<protein>
    <submittedName>
        <fullName evidence="1">Uncharacterized protein</fullName>
    </submittedName>
</protein>